<reference evidence="3" key="1">
    <citation type="submission" date="2021-06" db="EMBL/GenBank/DDBJ databases">
        <title>Emergence of genetically related NDM-1-producing Providencia rettgeri strains in Argentina.</title>
        <authorList>
            <person name="Pasteran F."/>
            <person name="Meo A."/>
            <person name="Gomez S."/>
            <person name="Derdoy L."/>
            <person name="Albronoz E."/>
            <person name="Faccone D."/>
            <person name="Guerriero L."/>
            <person name="Archuby D."/>
            <person name="Tarzia A."/>
            <person name="Lopez M."/>
            <person name="Corso A."/>
        </authorList>
    </citation>
    <scope>NUCLEOTIDE SEQUENCE</scope>
    <source>
        <strain evidence="3">PreM15628</strain>
    </source>
</reference>
<dbReference type="PANTHER" id="PTHR30535:SF4">
    <property type="entry name" value="HEMIN-BINDING PERIPLASMIC PROTEIN HMUT"/>
    <property type="match status" value="1"/>
</dbReference>
<feature type="signal peptide" evidence="1">
    <location>
        <begin position="1"/>
        <end position="19"/>
    </location>
</feature>
<evidence type="ECO:0000256" key="1">
    <source>
        <dbReference type="SAM" id="SignalP"/>
    </source>
</evidence>
<feature type="chain" id="PRO_5042484000" evidence="1">
    <location>
        <begin position="20"/>
        <end position="293"/>
    </location>
</feature>
<proteinExistence type="predicted"/>
<sequence length="293" mass="31851">MKQWLLILSTLFISVSSYAAERIVTLGGDVTEIVYALGAQEQLVARDSTSLHPEQATKLPDVGYMRMLNAEGVLSMRPTLVLASELAKPSMALSQIEKSGVKIIKVTGKPSLEAIPEKITAIANVVGKTEQGKQLVNQFNQQLSQVNTAPIDKKVLFIMSHGGVMPLAAGRHTAADSVINAVGAKNAMSSFDSYRPLSQEGLLSSQPDLIIFTQEGVKLLGGIEKVWNLQGMSMTPAGKNKALLVVDDVGMLTFSLGTPKVMQQLREALEKSQWVALKTHFWWLSFYCSHLVV</sequence>
<dbReference type="PROSITE" id="PS50983">
    <property type="entry name" value="FE_B12_PBP"/>
    <property type="match status" value="1"/>
</dbReference>
<dbReference type="InterPro" id="IPR050902">
    <property type="entry name" value="ABC_Transporter_SBP"/>
</dbReference>
<dbReference type="SUPFAM" id="SSF53807">
    <property type="entry name" value="Helical backbone' metal receptor"/>
    <property type="match status" value="1"/>
</dbReference>
<dbReference type="Proteomes" id="UP000682358">
    <property type="component" value="Chromosome"/>
</dbReference>
<dbReference type="PANTHER" id="PTHR30535">
    <property type="entry name" value="VITAMIN B12-BINDING PROTEIN"/>
    <property type="match status" value="1"/>
</dbReference>
<dbReference type="Pfam" id="PF01497">
    <property type="entry name" value="Peripla_BP_2"/>
    <property type="match status" value="1"/>
</dbReference>
<dbReference type="CDD" id="cd01149">
    <property type="entry name" value="HutB"/>
    <property type="match status" value="1"/>
</dbReference>
<organism evidence="3 4">
    <name type="scientific">Providencia rettgeri</name>
    <dbReference type="NCBI Taxonomy" id="587"/>
    <lineage>
        <taxon>Bacteria</taxon>
        <taxon>Pseudomonadati</taxon>
        <taxon>Pseudomonadota</taxon>
        <taxon>Gammaproteobacteria</taxon>
        <taxon>Enterobacterales</taxon>
        <taxon>Morganellaceae</taxon>
        <taxon>Providencia</taxon>
    </lineage>
</organism>
<dbReference type="AlphaFoldDB" id="A0AAJ4NKS1"/>
<dbReference type="InterPro" id="IPR002491">
    <property type="entry name" value="ABC_transptr_periplasmic_BD"/>
</dbReference>
<feature type="domain" description="Fe/B12 periplasmic-binding" evidence="2">
    <location>
        <begin position="22"/>
        <end position="273"/>
    </location>
</feature>
<gene>
    <name evidence="3" type="ORF">KOF27_06590</name>
</gene>
<accession>A0AAJ4NKS1</accession>
<keyword evidence="1" id="KW-0732">Signal</keyword>
<name>A0AAJ4NKS1_PRORE</name>
<evidence type="ECO:0000313" key="3">
    <source>
        <dbReference type="EMBL" id="QWQ21990.2"/>
    </source>
</evidence>
<dbReference type="EMBL" id="CP076405">
    <property type="protein sequence ID" value="QWQ21990.2"/>
    <property type="molecule type" value="Genomic_DNA"/>
</dbReference>
<protein>
    <submittedName>
        <fullName evidence="3">Hemin ABC transporter substrate-binding protein</fullName>
    </submittedName>
</protein>
<evidence type="ECO:0000313" key="4">
    <source>
        <dbReference type="Proteomes" id="UP000682358"/>
    </source>
</evidence>
<dbReference type="Gene3D" id="3.40.50.1980">
    <property type="entry name" value="Nitrogenase molybdenum iron protein domain"/>
    <property type="match status" value="2"/>
</dbReference>
<evidence type="ECO:0000259" key="2">
    <source>
        <dbReference type="PROSITE" id="PS50983"/>
    </source>
</evidence>